<evidence type="ECO:0000313" key="2">
    <source>
        <dbReference type="Proteomes" id="UP000632273"/>
    </source>
</evidence>
<evidence type="ECO:0000313" key="1">
    <source>
        <dbReference type="EMBL" id="GGF22158.1"/>
    </source>
</evidence>
<keyword evidence="2" id="KW-1185">Reference proteome</keyword>
<sequence length="281" mass="31113">MQTHEIKGGRFYPGDYNNYLIAGNLINAFAIGAVGSEDDFFLIGMEPFDESPMPLISGRVFDSEGALLFSLDKNNIINNQHNFTFHYGDNAGYAISDSTGKLILKVQTKFQKAIGKGNQEFESWITTITANLYNKKGELVFEANSGEPDERILAKTNLILGFSKPAGLPPRRAFALPIGNYSPADIEYIGFVLNNHADIKVPLRGDIEGQKIILDGKVLQDVNVSDCDVIIDKADIDLIGDNKFNNCKITFTGNAEFLYYIFTRFNNPSNESVTDNPFTPS</sequence>
<organism evidence="1 2">
    <name type="scientific">Hymenobacter cavernae</name>
    <dbReference type="NCBI Taxonomy" id="2044852"/>
    <lineage>
        <taxon>Bacteria</taxon>
        <taxon>Pseudomonadati</taxon>
        <taxon>Bacteroidota</taxon>
        <taxon>Cytophagia</taxon>
        <taxon>Cytophagales</taxon>
        <taxon>Hymenobacteraceae</taxon>
        <taxon>Hymenobacter</taxon>
    </lineage>
</organism>
<accession>A0ABQ1UMT9</accession>
<dbReference type="RefSeq" id="WP_188815559.1">
    <property type="nucleotide sequence ID" value="NZ_BMHT01000007.1"/>
</dbReference>
<dbReference type="Proteomes" id="UP000632273">
    <property type="component" value="Unassembled WGS sequence"/>
</dbReference>
<protein>
    <submittedName>
        <fullName evidence="1">Uncharacterized protein</fullName>
    </submittedName>
</protein>
<reference evidence="2" key="1">
    <citation type="journal article" date="2019" name="Int. J. Syst. Evol. Microbiol.">
        <title>The Global Catalogue of Microorganisms (GCM) 10K type strain sequencing project: providing services to taxonomists for standard genome sequencing and annotation.</title>
        <authorList>
            <consortium name="The Broad Institute Genomics Platform"/>
            <consortium name="The Broad Institute Genome Sequencing Center for Infectious Disease"/>
            <person name="Wu L."/>
            <person name="Ma J."/>
        </authorList>
    </citation>
    <scope>NUCLEOTIDE SEQUENCE [LARGE SCALE GENOMIC DNA]</scope>
    <source>
        <strain evidence="2">CGMCC 1.15197</strain>
    </source>
</reference>
<dbReference type="EMBL" id="BMHT01000007">
    <property type="protein sequence ID" value="GGF22158.1"/>
    <property type="molecule type" value="Genomic_DNA"/>
</dbReference>
<comment type="caution">
    <text evidence="1">The sequence shown here is derived from an EMBL/GenBank/DDBJ whole genome shotgun (WGS) entry which is preliminary data.</text>
</comment>
<name>A0ABQ1UMT9_9BACT</name>
<gene>
    <name evidence="1" type="ORF">GCM10011383_37210</name>
</gene>
<proteinExistence type="predicted"/>